<dbReference type="Proteomes" id="UP000078287">
    <property type="component" value="Unassembled WGS sequence"/>
</dbReference>
<evidence type="ECO:0000256" key="1">
    <source>
        <dbReference type="ARBA" id="ARBA00022490"/>
    </source>
</evidence>
<dbReference type="FunFam" id="3.40.630.70:FF:000001">
    <property type="entry name" value="Leucyl/phenylalanyl-tRNA--protein transferase"/>
    <property type="match status" value="1"/>
</dbReference>
<evidence type="ECO:0000313" key="6">
    <source>
        <dbReference type="Proteomes" id="UP000078287"/>
    </source>
</evidence>
<keyword evidence="6" id="KW-1185">Reference proteome</keyword>
<proteinExistence type="inferred from homology"/>
<comment type="function">
    <text evidence="4">Functions in the N-end rule pathway of protein degradation where it conjugates Leu, Phe and, less efficiently, Met from aminoacyl-tRNAs to the N-termini of proteins containing an N-terminal arginine or lysine.</text>
</comment>
<dbReference type="InterPro" id="IPR042203">
    <property type="entry name" value="Leu/Phe-tRNA_Trfase_C"/>
</dbReference>
<comment type="caution">
    <text evidence="5">The sequence shown here is derived from an EMBL/GenBank/DDBJ whole genome shotgun (WGS) entry which is preliminary data.</text>
</comment>
<dbReference type="Pfam" id="PF03588">
    <property type="entry name" value="Leu_Phe_trans"/>
    <property type="match status" value="1"/>
</dbReference>
<dbReference type="InterPro" id="IPR042221">
    <property type="entry name" value="Leu/Phe-tRNA_Trfase_N"/>
</dbReference>
<organism evidence="5 6">
    <name type="scientific">Chloroflexus islandicus</name>
    <dbReference type="NCBI Taxonomy" id="1707952"/>
    <lineage>
        <taxon>Bacteria</taxon>
        <taxon>Bacillati</taxon>
        <taxon>Chloroflexota</taxon>
        <taxon>Chloroflexia</taxon>
        <taxon>Chloroflexales</taxon>
        <taxon>Chloroflexineae</taxon>
        <taxon>Chloroflexaceae</taxon>
        <taxon>Chloroflexus</taxon>
    </lineage>
</organism>
<dbReference type="HAMAP" id="MF_00688">
    <property type="entry name" value="Leu_Phe_trans"/>
    <property type="match status" value="1"/>
</dbReference>
<comment type="catalytic activity">
    <reaction evidence="4">
        <text>N-terminal L-arginyl-[protein] + L-leucyl-tRNA(Leu) = N-terminal L-leucyl-L-arginyl-[protein] + tRNA(Leu) + H(+)</text>
        <dbReference type="Rhea" id="RHEA:50416"/>
        <dbReference type="Rhea" id="RHEA-COMP:9613"/>
        <dbReference type="Rhea" id="RHEA-COMP:9622"/>
        <dbReference type="Rhea" id="RHEA-COMP:12672"/>
        <dbReference type="Rhea" id="RHEA-COMP:12673"/>
        <dbReference type="ChEBI" id="CHEBI:15378"/>
        <dbReference type="ChEBI" id="CHEBI:64719"/>
        <dbReference type="ChEBI" id="CHEBI:78442"/>
        <dbReference type="ChEBI" id="CHEBI:78494"/>
        <dbReference type="ChEBI" id="CHEBI:133044"/>
        <dbReference type="EC" id="2.3.2.6"/>
    </reaction>
</comment>
<dbReference type="NCBIfam" id="TIGR00667">
    <property type="entry name" value="aat"/>
    <property type="match status" value="1"/>
</dbReference>
<keyword evidence="2 4" id="KW-0808">Transferase</keyword>
<sequence>MATPRLTPELLLAAYRQGIFPMADENGEIGWYEPVRRAIIPLDDRFHVPRRLARTVRSGFFTVTFDTAFDEVITACAEPAPGRETTWISPEIIRAYSELHRLGYAHSVECWRDGQLAGGLYGVAIGGLFAGESMFHRVRDASKVALVHLVERLRRGGFTLLDSQFVVGPHMLQFGTIEISRVEYHRLLRAALRTPAVW</sequence>
<dbReference type="EC" id="2.3.2.6" evidence="4"/>
<reference evidence="5 6" key="1">
    <citation type="submission" date="2016-04" db="EMBL/GenBank/DDBJ databases">
        <title>Chloroflexus islandicus sp. nov., a thermophilic filamentous anoxygenic phototrophic bacterium from geyser Strokkur (Iceland).</title>
        <authorList>
            <person name="Gaisin V.A."/>
            <person name="Kalashnikov A.M."/>
            <person name="Sukhacheva M.V."/>
            <person name="Grouzdev D.S."/>
            <person name="Ivanov T.M."/>
            <person name="Kuznetsov B."/>
            <person name="Gorlenko V.M."/>
        </authorList>
    </citation>
    <scope>NUCLEOTIDE SEQUENCE [LARGE SCALE GENOMIC DNA]</scope>
    <source>
        <strain evidence="6">isl-2</strain>
    </source>
</reference>
<dbReference type="GO" id="GO:0008914">
    <property type="term" value="F:leucyl-tRNA--protein transferase activity"/>
    <property type="evidence" value="ECO:0007669"/>
    <property type="project" value="UniProtKB-UniRule"/>
</dbReference>
<keyword evidence="1 4" id="KW-0963">Cytoplasm</keyword>
<dbReference type="InterPro" id="IPR016181">
    <property type="entry name" value="Acyl_CoA_acyltransferase"/>
</dbReference>
<name>A0A178MFT0_9CHLR</name>
<dbReference type="Gene3D" id="3.40.630.70">
    <property type="entry name" value="Leucyl/phenylalanyl-tRNA-protein transferase, C-terminal domain"/>
    <property type="match status" value="1"/>
</dbReference>
<comment type="catalytic activity">
    <reaction evidence="4">
        <text>N-terminal L-lysyl-[protein] + L-leucyl-tRNA(Leu) = N-terminal L-leucyl-L-lysyl-[protein] + tRNA(Leu) + H(+)</text>
        <dbReference type="Rhea" id="RHEA:12340"/>
        <dbReference type="Rhea" id="RHEA-COMP:9613"/>
        <dbReference type="Rhea" id="RHEA-COMP:9622"/>
        <dbReference type="Rhea" id="RHEA-COMP:12670"/>
        <dbReference type="Rhea" id="RHEA-COMP:12671"/>
        <dbReference type="ChEBI" id="CHEBI:15378"/>
        <dbReference type="ChEBI" id="CHEBI:65249"/>
        <dbReference type="ChEBI" id="CHEBI:78442"/>
        <dbReference type="ChEBI" id="CHEBI:78494"/>
        <dbReference type="ChEBI" id="CHEBI:133043"/>
        <dbReference type="EC" id="2.3.2.6"/>
    </reaction>
</comment>
<evidence type="ECO:0000256" key="2">
    <source>
        <dbReference type="ARBA" id="ARBA00022679"/>
    </source>
</evidence>
<dbReference type="GO" id="GO:0030163">
    <property type="term" value="P:protein catabolic process"/>
    <property type="evidence" value="ECO:0007669"/>
    <property type="project" value="UniProtKB-UniRule"/>
</dbReference>
<keyword evidence="3 4" id="KW-0012">Acyltransferase</keyword>
<dbReference type="RefSeq" id="WP_066785268.1">
    <property type="nucleotide sequence ID" value="NZ_LWQS01000041.1"/>
</dbReference>
<comment type="subcellular location">
    <subcellularLocation>
        <location evidence="4">Cytoplasm</location>
    </subcellularLocation>
</comment>
<evidence type="ECO:0000313" key="5">
    <source>
        <dbReference type="EMBL" id="OAN46935.1"/>
    </source>
</evidence>
<dbReference type="OrthoDB" id="9790282at2"/>
<dbReference type="STRING" id="1707952.A6A03_11550"/>
<accession>A0A178MFT0</accession>
<dbReference type="GO" id="GO:0005737">
    <property type="term" value="C:cytoplasm"/>
    <property type="evidence" value="ECO:0007669"/>
    <property type="project" value="UniProtKB-SubCell"/>
</dbReference>
<dbReference type="InterPro" id="IPR004616">
    <property type="entry name" value="Leu/Phe-tRNA_Trfase"/>
</dbReference>
<dbReference type="PANTHER" id="PTHR30098:SF2">
    <property type="entry name" value="LEUCYL_PHENYLALANYL-TRNA--PROTEIN TRANSFERASE"/>
    <property type="match status" value="1"/>
</dbReference>
<dbReference type="Gene3D" id="3.30.70.3550">
    <property type="entry name" value="Leucyl/phenylalanyl-tRNA-protein transferase, N-terminal domain"/>
    <property type="match status" value="1"/>
</dbReference>
<protein>
    <recommendedName>
        <fullName evidence="4">Leucyl/phenylalanyl-tRNA--protein transferase</fullName>
        <ecNumber evidence="4">2.3.2.6</ecNumber>
    </recommendedName>
    <alternativeName>
        <fullName evidence="4">L/F-transferase</fullName>
    </alternativeName>
    <alternativeName>
        <fullName evidence="4">Leucyltransferase</fullName>
    </alternativeName>
    <alternativeName>
        <fullName evidence="4">Phenyalanyltransferase</fullName>
    </alternativeName>
</protein>
<comment type="similarity">
    <text evidence="4">Belongs to the L/F-transferase family.</text>
</comment>
<evidence type="ECO:0000256" key="3">
    <source>
        <dbReference type="ARBA" id="ARBA00023315"/>
    </source>
</evidence>
<evidence type="ECO:0000256" key="4">
    <source>
        <dbReference type="HAMAP-Rule" id="MF_00688"/>
    </source>
</evidence>
<dbReference type="PANTHER" id="PTHR30098">
    <property type="entry name" value="LEUCYL/PHENYLALANYL-TRNA--PROTEIN TRANSFERASE"/>
    <property type="match status" value="1"/>
</dbReference>
<gene>
    <name evidence="4" type="primary">aat</name>
    <name evidence="5" type="ORF">A6A03_11550</name>
</gene>
<dbReference type="AlphaFoldDB" id="A0A178MFT0"/>
<dbReference type="SUPFAM" id="SSF55729">
    <property type="entry name" value="Acyl-CoA N-acyltransferases (Nat)"/>
    <property type="match status" value="1"/>
</dbReference>
<dbReference type="EMBL" id="LWQS01000041">
    <property type="protein sequence ID" value="OAN46935.1"/>
    <property type="molecule type" value="Genomic_DNA"/>
</dbReference>
<comment type="catalytic activity">
    <reaction evidence="4">
        <text>L-phenylalanyl-tRNA(Phe) + an N-terminal L-alpha-aminoacyl-[protein] = an N-terminal L-phenylalanyl-L-alpha-aminoacyl-[protein] + tRNA(Phe)</text>
        <dbReference type="Rhea" id="RHEA:43632"/>
        <dbReference type="Rhea" id="RHEA-COMP:9668"/>
        <dbReference type="Rhea" id="RHEA-COMP:9699"/>
        <dbReference type="Rhea" id="RHEA-COMP:10636"/>
        <dbReference type="Rhea" id="RHEA-COMP:10637"/>
        <dbReference type="ChEBI" id="CHEBI:78442"/>
        <dbReference type="ChEBI" id="CHEBI:78531"/>
        <dbReference type="ChEBI" id="CHEBI:78597"/>
        <dbReference type="ChEBI" id="CHEBI:83561"/>
        <dbReference type="EC" id="2.3.2.6"/>
    </reaction>
</comment>